<evidence type="ECO:0000313" key="1">
    <source>
        <dbReference type="EMBL" id="CAB4763521.1"/>
    </source>
</evidence>
<gene>
    <name evidence="1" type="ORF">UFOPK2766_02375</name>
</gene>
<reference evidence="1" key="1">
    <citation type="submission" date="2020-05" db="EMBL/GenBank/DDBJ databases">
        <authorList>
            <person name="Chiriac C."/>
            <person name="Salcher M."/>
            <person name="Ghai R."/>
            <person name="Kavagutti S V."/>
        </authorList>
    </citation>
    <scope>NUCLEOTIDE SEQUENCE</scope>
</reference>
<proteinExistence type="predicted"/>
<dbReference type="AlphaFoldDB" id="A0A6J6UUA0"/>
<organism evidence="1">
    <name type="scientific">freshwater metagenome</name>
    <dbReference type="NCBI Taxonomy" id="449393"/>
    <lineage>
        <taxon>unclassified sequences</taxon>
        <taxon>metagenomes</taxon>
        <taxon>ecological metagenomes</taxon>
    </lineage>
</organism>
<accession>A0A6J6UUA0</accession>
<sequence length="75" mass="8387">MSVTKVLHEHLPPKVGVDIRPARVPLVRWNMNCPTKIADVDLAVSKPDTAHNLTSLISHHTERLLLVEMSQIGCR</sequence>
<dbReference type="EMBL" id="CAEZYU010000189">
    <property type="protein sequence ID" value="CAB4763521.1"/>
    <property type="molecule type" value="Genomic_DNA"/>
</dbReference>
<name>A0A6J6UUA0_9ZZZZ</name>
<protein>
    <submittedName>
        <fullName evidence="1">Unannotated protein</fullName>
    </submittedName>
</protein>